<feature type="domain" description="Bacterial surface antigen (D15)" evidence="6">
    <location>
        <begin position="390"/>
        <end position="704"/>
    </location>
</feature>
<evidence type="ECO:0000313" key="7">
    <source>
        <dbReference type="EMBL" id="QEA16398.1"/>
    </source>
</evidence>
<dbReference type="InterPro" id="IPR039910">
    <property type="entry name" value="D15-like"/>
</dbReference>
<dbReference type="PANTHER" id="PTHR12815">
    <property type="entry name" value="SORTING AND ASSEMBLY MACHINERY SAMM50 PROTEIN FAMILY MEMBER"/>
    <property type="match status" value="1"/>
</dbReference>
<evidence type="ECO:0000256" key="5">
    <source>
        <dbReference type="SAM" id="SignalP"/>
    </source>
</evidence>
<dbReference type="Gene3D" id="2.40.160.50">
    <property type="entry name" value="membrane protein fhac: a member of the omp85/tpsb transporter family"/>
    <property type="match status" value="1"/>
</dbReference>
<dbReference type="EMBL" id="CP042345">
    <property type="protein sequence ID" value="QEA16398.1"/>
    <property type="molecule type" value="Genomic_DNA"/>
</dbReference>
<dbReference type="InterPro" id="IPR000184">
    <property type="entry name" value="Bac_surfAg_D15"/>
</dbReference>
<protein>
    <submittedName>
        <fullName evidence="7">BamA/TamA family outer membrane protein</fullName>
    </submittedName>
</protein>
<keyword evidence="3" id="KW-0472">Membrane</keyword>
<name>A0A5B8S5M2_9SPHN</name>
<keyword evidence="5" id="KW-0732">Signal</keyword>
<comment type="subcellular location">
    <subcellularLocation>
        <location evidence="1">Membrane</location>
    </subcellularLocation>
</comment>
<feature type="chain" id="PRO_5022917914" evidence="5">
    <location>
        <begin position="31"/>
        <end position="704"/>
    </location>
</feature>
<keyword evidence="8" id="KW-1185">Reference proteome</keyword>
<keyword evidence="2" id="KW-1134">Transmembrane beta strand</keyword>
<evidence type="ECO:0000256" key="3">
    <source>
        <dbReference type="ARBA" id="ARBA00023136"/>
    </source>
</evidence>
<accession>A0A5B8S5M2</accession>
<gene>
    <name evidence="7" type="ORF">FRF71_09780</name>
</gene>
<keyword evidence="2" id="KW-0812">Transmembrane</keyword>
<feature type="region of interest" description="Disordered" evidence="4">
    <location>
        <begin position="26"/>
        <end position="62"/>
    </location>
</feature>
<evidence type="ECO:0000256" key="1">
    <source>
        <dbReference type="ARBA" id="ARBA00004370"/>
    </source>
</evidence>
<organism evidence="7 8">
    <name type="scientific">Novosphingobium ginsenosidimutans</name>
    <dbReference type="NCBI Taxonomy" id="1176536"/>
    <lineage>
        <taxon>Bacteria</taxon>
        <taxon>Pseudomonadati</taxon>
        <taxon>Pseudomonadota</taxon>
        <taxon>Alphaproteobacteria</taxon>
        <taxon>Sphingomonadales</taxon>
        <taxon>Sphingomonadaceae</taxon>
        <taxon>Novosphingobium</taxon>
    </lineage>
</organism>
<dbReference type="Gene3D" id="3.10.20.310">
    <property type="entry name" value="membrane protein fhac"/>
    <property type="match status" value="1"/>
</dbReference>
<dbReference type="Proteomes" id="UP000321172">
    <property type="component" value="Chromosome"/>
</dbReference>
<dbReference type="KEGG" id="ngf:FRF71_09780"/>
<evidence type="ECO:0000256" key="2">
    <source>
        <dbReference type="ARBA" id="ARBA00022452"/>
    </source>
</evidence>
<dbReference type="Pfam" id="PF01103">
    <property type="entry name" value="Omp85"/>
    <property type="match status" value="1"/>
</dbReference>
<proteinExistence type="predicted"/>
<sequence length="704" mass="75764">MRRVTGRQGRVVRAVVALALAGLATAPALAQDQQPPDDEPIITDQEFEKAVPPVSAEDDPELGRKLESIEEFERKVSKPVTEAPLAPAPATAIEDVELAAPLPPLETFRAEPVVFAGEATAPDDAEVAYRVEVNGLAEADLASDTDLLGDFQRLSQLRRKGNARNTTQISSRAGEDVLLLKKLLAAGGWFDAQVRPRIDRPDDKGPLVVALDVTPGKRFAFSSITVEAEPTLPPDLIRSNLDLAVAEPVITEKVLAAEAKVALALPENGYPFAELGQRDVLLDQDTGAAAYTLPVTVGPRGTYGAIRSEGKEAFGADHVRTLARFKQGQLYDSRMVDDLRQALIATGLFRAIAVEPTRTGQPGPDGTEQVDLVVKQEAGPPRVIAATAGFGTGEGFRVEGSWTHRNLFKPEGALIVSGLAGTQEQGAGVTFRRSNAGRRDRTFELASELHHAATEAYSAYTGRLAARVSYDSTPIWQKRLTYAYGVQLIGTNESAFDPRRAVRERRTYGIAGLTGQVGWDMTDSLLDPTKGFRLTALVEPEGALRSGFTPYARIRLDGSGYYQVADNIVVAGRVRVASIQGAELDQIAPSRRLYAGGGGSVRGFGYQQLGPRDINNDPTGGRSLNEAALEVRYRFGDYGVAGFVDIGQAYTKALPDFSDLRVGVGIGARIYTNFGPMRLDVATPLRRRPGESKINVYVSIGQAF</sequence>
<dbReference type="AlphaFoldDB" id="A0A5B8S5M2"/>
<evidence type="ECO:0000313" key="8">
    <source>
        <dbReference type="Proteomes" id="UP000321172"/>
    </source>
</evidence>
<dbReference type="OrthoDB" id="9769707at2"/>
<dbReference type="GO" id="GO:0019867">
    <property type="term" value="C:outer membrane"/>
    <property type="evidence" value="ECO:0007669"/>
    <property type="project" value="InterPro"/>
</dbReference>
<feature type="signal peptide" evidence="5">
    <location>
        <begin position="1"/>
        <end position="30"/>
    </location>
</feature>
<reference evidence="7 8" key="1">
    <citation type="journal article" date="2013" name="J. Microbiol. Biotechnol.">
        <title>Novosphingobium ginsenosidimutans sp. nov., with the ability to convert ginsenoside.</title>
        <authorList>
            <person name="Kim J.K."/>
            <person name="He D."/>
            <person name="Liu Q.M."/>
            <person name="Park H.Y."/>
            <person name="Jung M.S."/>
            <person name="Yoon M.H."/>
            <person name="Kim S.C."/>
            <person name="Im W.T."/>
        </authorList>
    </citation>
    <scope>NUCLEOTIDE SEQUENCE [LARGE SCALE GENOMIC DNA]</scope>
    <source>
        <strain evidence="7 8">FW-6</strain>
    </source>
</reference>
<dbReference type="PANTHER" id="PTHR12815:SF42">
    <property type="entry name" value="BACTERIAL SURFACE ANTIGEN (D15) DOMAIN-CONTAINING PROTEIN"/>
    <property type="match status" value="1"/>
</dbReference>
<evidence type="ECO:0000259" key="6">
    <source>
        <dbReference type="Pfam" id="PF01103"/>
    </source>
</evidence>
<evidence type="ECO:0000256" key="4">
    <source>
        <dbReference type="SAM" id="MobiDB-lite"/>
    </source>
</evidence>